<dbReference type="InterPro" id="IPR000847">
    <property type="entry name" value="LysR_HTH_N"/>
</dbReference>
<comment type="similarity">
    <text evidence="1">Belongs to the LysR transcriptional regulatory family.</text>
</comment>
<dbReference type="Gene3D" id="1.10.10.10">
    <property type="entry name" value="Winged helix-like DNA-binding domain superfamily/Winged helix DNA-binding domain"/>
    <property type="match status" value="1"/>
</dbReference>
<dbReference type="PRINTS" id="PR00039">
    <property type="entry name" value="HTHLYSR"/>
</dbReference>
<dbReference type="Gene3D" id="3.40.190.290">
    <property type="match status" value="1"/>
</dbReference>
<evidence type="ECO:0000313" key="6">
    <source>
        <dbReference type="EMBL" id="MDY0872840.1"/>
    </source>
</evidence>
<evidence type="ECO:0000256" key="3">
    <source>
        <dbReference type="ARBA" id="ARBA00023125"/>
    </source>
</evidence>
<dbReference type="PROSITE" id="PS50931">
    <property type="entry name" value="HTH_LYSR"/>
    <property type="match status" value="1"/>
</dbReference>
<dbReference type="InterPro" id="IPR005119">
    <property type="entry name" value="LysR_subst-bd"/>
</dbReference>
<sequence>MIEDWNDLRVFLTLAEEGQLTSAAKKLHVSHPTIARRVKALEESVKARLFDRLPDRFVLTPAGEHLLADTRRMQEAAEAIERRSAGLSDLAKGVVRISAGEAMTGFIAAHLPRLRENLQCIEFELSASHTLANLSRREADLLIREQVPDLASIVTRKLGHAAYAIYARAGTKMPNLKPENLRKQTWIGFDDDHAYMPGQAWTRQLLEGGRPRIRVNDWLVLRNAVIAGAGLAVLPCYLADHETGLQRLGGLLPDVGADQWLLVHRDLRTLPRIRAVMDQLVTLFQEQKGALAGRR</sequence>
<feature type="domain" description="HTH lysR-type" evidence="5">
    <location>
        <begin position="1"/>
        <end position="60"/>
    </location>
</feature>
<evidence type="ECO:0000256" key="1">
    <source>
        <dbReference type="ARBA" id="ARBA00009437"/>
    </source>
</evidence>
<keyword evidence="7" id="KW-1185">Reference proteome</keyword>
<reference evidence="6 7" key="1">
    <citation type="journal article" date="2013" name="Antonie Van Leeuwenhoek">
        <title>Dongia rigui sp. nov., isolated from freshwater of a large wetland in Korea.</title>
        <authorList>
            <person name="Baik K.S."/>
            <person name="Hwang Y.M."/>
            <person name="Choi J.S."/>
            <person name="Kwon J."/>
            <person name="Seong C.N."/>
        </authorList>
    </citation>
    <scope>NUCLEOTIDE SEQUENCE [LARGE SCALE GENOMIC DNA]</scope>
    <source>
        <strain evidence="6 7">04SU4-P</strain>
    </source>
</reference>
<comment type="caution">
    <text evidence="6">The sequence shown here is derived from an EMBL/GenBank/DDBJ whole genome shotgun (WGS) entry which is preliminary data.</text>
</comment>
<protein>
    <submittedName>
        <fullName evidence="6">LysR family transcriptional regulator</fullName>
    </submittedName>
</protein>
<dbReference type="Proteomes" id="UP001271769">
    <property type="component" value="Unassembled WGS sequence"/>
</dbReference>
<dbReference type="EMBL" id="JAXCLX010000002">
    <property type="protein sequence ID" value="MDY0872840.1"/>
    <property type="molecule type" value="Genomic_DNA"/>
</dbReference>
<dbReference type="InterPro" id="IPR036390">
    <property type="entry name" value="WH_DNA-bd_sf"/>
</dbReference>
<evidence type="ECO:0000313" key="7">
    <source>
        <dbReference type="Proteomes" id="UP001271769"/>
    </source>
</evidence>
<dbReference type="SUPFAM" id="SSF53850">
    <property type="entry name" value="Periplasmic binding protein-like II"/>
    <property type="match status" value="1"/>
</dbReference>
<dbReference type="RefSeq" id="WP_320501312.1">
    <property type="nucleotide sequence ID" value="NZ_JAXCLX010000002.1"/>
</dbReference>
<evidence type="ECO:0000256" key="2">
    <source>
        <dbReference type="ARBA" id="ARBA00023015"/>
    </source>
</evidence>
<dbReference type="InterPro" id="IPR050176">
    <property type="entry name" value="LTTR"/>
</dbReference>
<dbReference type="Pfam" id="PF00126">
    <property type="entry name" value="HTH_1"/>
    <property type="match status" value="1"/>
</dbReference>
<dbReference type="PANTHER" id="PTHR30579">
    <property type="entry name" value="TRANSCRIPTIONAL REGULATOR"/>
    <property type="match status" value="1"/>
</dbReference>
<keyword evidence="2" id="KW-0805">Transcription regulation</keyword>
<dbReference type="Pfam" id="PF03466">
    <property type="entry name" value="LysR_substrate"/>
    <property type="match status" value="1"/>
</dbReference>
<dbReference type="PANTHER" id="PTHR30579:SF3">
    <property type="entry name" value="TRANSCRIPTIONAL REGULATORY PROTEIN"/>
    <property type="match status" value="1"/>
</dbReference>
<keyword evidence="4" id="KW-0804">Transcription</keyword>
<organism evidence="6 7">
    <name type="scientific">Dongia rigui</name>
    <dbReference type="NCBI Taxonomy" id="940149"/>
    <lineage>
        <taxon>Bacteria</taxon>
        <taxon>Pseudomonadati</taxon>
        <taxon>Pseudomonadota</taxon>
        <taxon>Alphaproteobacteria</taxon>
        <taxon>Rhodospirillales</taxon>
        <taxon>Dongiaceae</taxon>
        <taxon>Dongia</taxon>
    </lineage>
</organism>
<name>A0ABU5E0W8_9PROT</name>
<evidence type="ECO:0000259" key="5">
    <source>
        <dbReference type="PROSITE" id="PS50931"/>
    </source>
</evidence>
<dbReference type="SUPFAM" id="SSF46785">
    <property type="entry name" value="Winged helix' DNA-binding domain"/>
    <property type="match status" value="1"/>
</dbReference>
<accession>A0ABU5E0W8</accession>
<gene>
    <name evidence="6" type="ORF">SMD31_12940</name>
</gene>
<dbReference type="InterPro" id="IPR036388">
    <property type="entry name" value="WH-like_DNA-bd_sf"/>
</dbReference>
<evidence type="ECO:0000256" key="4">
    <source>
        <dbReference type="ARBA" id="ARBA00023163"/>
    </source>
</evidence>
<keyword evidence="3" id="KW-0238">DNA-binding</keyword>
<proteinExistence type="inferred from homology"/>